<dbReference type="PANTHER" id="PTHR43687:SF1">
    <property type="entry name" value="FERREDOXIN III"/>
    <property type="match status" value="1"/>
</dbReference>
<dbReference type="Gene3D" id="1.20.1440.230">
    <property type="entry name" value="NADH-ubiquinone oxidoreductase 51kDa subunit, iron-sulphur binding domain"/>
    <property type="match status" value="1"/>
</dbReference>
<keyword evidence="4" id="KW-0411">Iron-sulfur</keyword>
<keyword evidence="1" id="KW-0004">4Fe-4S</keyword>
<evidence type="ECO:0000256" key="1">
    <source>
        <dbReference type="ARBA" id="ARBA00022485"/>
    </source>
</evidence>
<name>X1MRJ5_9ZZZZ</name>
<feature type="domain" description="4Fe-4S ferredoxin-type" evidence="5">
    <location>
        <begin position="102"/>
        <end position="129"/>
    </location>
</feature>
<dbReference type="AlphaFoldDB" id="X1MRJ5"/>
<accession>X1MRJ5</accession>
<dbReference type="InterPro" id="IPR019575">
    <property type="entry name" value="Nuop51_4Fe4S-bd"/>
</dbReference>
<dbReference type="InterPro" id="IPR037207">
    <property type="entry name" value="Nuop51_4Fe4S-bd_sf"/>
</dbReference>
<keyword evidence="3" id="KW-0408">Iron</keyword>
<organism evidence="6">
    <name type="scientific">marine sediment metagenome</name>
    <dbReference type="NCBI Taxonomy" id="412755"/>
    <lineage>
        <taxon>unclassified sequences</taxon>
        <taxon>metagenomes</taxon>
        <taxon>ecological metagenomes</taxon>
    </lineage>
</organism>
<gene>
    <name evidence="6" type="ORF">S06H3_47386</name>
</gene>
<evidence type="ECO:0000259" key="5">
    <source>
        <dbReference type="PROSITE" id="PS51379"/>
    </source>
</evidence>
<feature type="non-terminal residue" evidence="6">
    <location>
        <position position="1"/>
    </location>
</feature>
<reference evidence="6" key="1">
    <citation type="journal article" date="2014" name="Front. Microbiol.">
        <title>High frequency of phylogenetically diverse reductive dehalogenase-homologous genes in deep subseafloor sedimentary metagenomes.</title>
        <authorList>
            <person name="Kawai M."/>
            <person name="Futagami T."/>
            <person name="Toyoda A."/>
            <person name="Takaki Y."/>
            <person name="Nishi S."/>
            <person name="Hori S."/>
            <person name="Arai W."/>
            <person name="Tsubouchi T."/>
            <person name="Morono Y."/>
            <person name="Uchiyama I."/>
            <person name="Ito T."/>
            <person name="Fujiyama A."/>
            <person name="Inagaki F."/>
            <person name="Takami H."/>
        </authorList>
    </citation>
    <scope>NUCLEOTIDE SEQUENCE</scope>
    <source>
        <strain evidence="6">Expedition CK06-06</strain>
    </source>
</reference>
<dbReference type="Gene3D" id="3.30.70.20">
    <property type="match status" value="1"/>
</dbReference>
<dbReference type="InterPro" id="IPR017896">
    <property type="entry name" value="4Fe4S_Fe-S-bd"/>
</dbReference>
<sequence>SEVLNKITQGKGKREDLDTLEDLAEILSHGSLCALGSTAANPVLTTLHYFRDEYIAHIDEKRCLAGVCRELIQYSIDPERCEGCLRCLRACPTSAISGEKRKVHTLNQGMCIKCGACYDVCKFDAVIRR</sequence>
<dbReference type="InterPro" id="IPR050572">
    <property type="entry name" value="Fe-S_Ferredoxin"/>
</dbReference>
<evidence type="ECO:0000256" key="3">
    <source>
        <dbReference type="ARBA" id="ARBA00023004"/>
    </source>
</evidence>
<proteinExistence type="predicted"/>
<dbReference type="GO" id="GO:0046872">
    <property type="term" value="F:metal ion binding"/>
    <property type="evidence" value="ECO:0007669"/>
    <property type="project" value="UniProtKB-KW"/>
</dbReference>
<feature type="domain" description="4Fe-4S ferredoxin-type" evidence="5">
    <location>
        <begin position="72"/>
        <end position="101"/>
    </location>
</feature>
<evidence type="ECO:0000256" key="4">
    <source>
        <dbReference type="ARBA" id="ARBA00023014"/>
    </source>
</evidence>
<dbReference type="Pfam" id="PF10589">
    <property type="entry name" value="NADH_4Fe-4S"/>
    <property type="match status" value="1"/>
</dbReference>
<dbReference type="SUPFAM" id="SSF54862">
    <property type="entry name" value="4Fe-4S ferredoxins"/>
    <property type="match status" value="1"/>
</dbReference>
<dbReference type="PROSITE" id="PS00198">
    <property type="entry name" value="4FE4S_FER_1"/>
    <property type="match status" value="1"/>
</dbReference>
<dbReference type="PANTHER" id="PTHR43687">
    <property type="entry name" value="ADENYLYLSULFATE REDUCTASE, BETA SUBUNIT"/>
    <property type="match status" value="1"/>
</dbReference>
<dbReference type="PROSITE" id="PS51379">
    <property type="entry name" value="4FE4S_FER_2"/>
    <property type="match status" value="2"/>
</dbReference>
<protein>
    <recommendedName>
        <fullName evidence="5">4Fe-4S ferredoxin-type domain-containing protein</fullName>
    </recommendedName>
</protein>
<dbReference type="Pfam" id="PF13237">
    <property type="entry name" value="Fer4_10"/>
    <property type="match status" value="1"/>
</dbReference>
<dbReference type="GO" id="GO:0051539">
    <property type="term" value="F:4 iron, 4 sulfur cluster binding"/>
    <property type="evidence" value="ECO:0007669"/>
    <property type="project" value="UniProtKB-KW"/>
</dbReference>
<dbReference type="EMBL" id="BARV01029761">
    <property type="protein sequence ID" value="GAI33938.1"/>
    <property type="molecule type" value="Genomic_DNA"/>
</dbReference>
<evidence type="ECO:0000256" key="2">
    <source>
        <dbReference type="ARBA" id="ARBA00022723"/>
    </source>
</evidence>
<comment type="caution">
    <text evidence="6">The sequence shown here is derived from an EMBL/GenBank/DDBJ whole genome shotgun (WGS) entry which is preliminary data.</text>
</comment>
<keyword evidence="2" id="KW-0479">Metal-binding</keyword>
<dbReference type="InterPro" id="IPR017900">
    <property type="entry name" value="4Fe4S_Fe_S_CS"/>
</dbReference>
<evidence type="ECO:0000313" key="6">
    <source>
        <dbReference type="EMBL" id="GAI33938.1"/>
    </source>
</evidence>